<reference evidence="2" key="1">
    <citation type="submission" date="2020-06" db="EMBL/GenBank/DDBJ databases">
        <authorList>
            <person name="Li T."/>
            <person name="Hu X."/>
            <person name="Zhang T."/>
            <person name="Song X."/>
            <person name="Zhang H."/>
            <person name="Dai N."/>
            <person name="Sheng W."/>
            <person name="Hou X."/>
            <person name="Wei L."/>
        </authorList>
    </citation>
    <scope>NUCLEOTIDE SEQUENCE</scope>
    <source>
        <strain evidence="2">3651</strain>
        <tissue evidence="2">Leaf</tissue>
    </source>
</reference>
<evidence type="ECO:0000313" key="3">
    <source>
        <dbReference type="Proteomes" id="UP001293254"/>
    </source>
</evidence>
<dbReference type="AlphaFoldDB" id="A0AAE1YQV1"/>
<keyword evidence="3" id="KW-1185">Reference proteome</keyword>
<feature type="region of interest" description="Disordered" evidence="1">
    <location>
        <begin position="68"/>
        <end position="99"/>
    </location>
</feature>
<protein>
    <submittedName>
        <fullName evidence="2">Uncharacterized protein</fullName>
    </submittedName>
</protein>
<dbReference type="EMBL" id="JACGWO010000002">
    <property type="protein sequence ID" value="KAK4434517.1"/>
    <property type="molecule type" value="Genomic_DNA"/>
</dbReference>
<name>A0AAE1YQV1_9LAMI</name>
<gene>
    <name evidence="2" type="ORF">Salat_0614500</name>
</gene>
<sequence>MSEQHSKHHLPLFPIDKDIKPLSLNLCRFSMANLLFKRLVGYLLLHCQPIMQISFNLISSSKYKEYDDDEEAHPRKRRGIQSLKLSGSRGRGGCRRGGFRGRNRGEDVVELNMEKIFDYSSKQI</sequence>
<evidence type="ECO:0000313" key="2">
    <source>
        <dbReference type="EMBL" id="KAK4434517.1"/>
    </source>
</evidence>
<accession>A0AAE1YQV1</accession>
<dbReference type="Proteomes" id="UP001293254">
    <property type="component" value="Unassembled WGS sequence"/>
</dbReference>
<organism evidence="2 3">
    <name type="scientific">Sesamum alatum</name>
    <dbReference type="NCBI Taxonomy" id="300844"/>
    <lineage>
        <taxon>Eukaryota</taxon>
        <taxon>Viridiplantae</taxon>
        <taxon>Streptophyta</taxon>
        <taxon>Embryophyta</taxon>
        <taxon>Tracheophyta</taxon>
        <taxon>Spermatophyta</taxon>
        <taxon>Magnoliopsida</taxon>
        <taxon>eudicotyledons</taxon>
        <taxon>Gunneridae</taxon>
        <taxon>Pentapetalae</taxon>
        <taxon>asterids</taxon>
        <taxon>lamiids</taxon>
        <taxon>Lamiales</taxon>
        <taxon>Pedaliaceae</taxon>
        <taxon>Sesamum</taxon>
    </lineage>
</organism>
<comment type="caution">
    <text evidence="2">The sequence shown here is derived from an EMBL/GenBank/DDBJ whole genome shotgun (WGS) entry which is preliminary data.</text>
</comment>
<proteinExistence type="predicted"/>
<evidence type="ECO:0000256" key="1">
    <source>
        <dbReference type="SAM" id="MobiDB-lite"/>
    </source>
</evidence>
<reference evidence="2" key="2">
    <citation type="journal article" date="2024" name="Plant">
        <title>Genomic evolution and insights into agronomic trait innovations of Sesamum species.</title>
        <authorList>
            <person name="Miao H."/>
            <person name="Wang L."/>
            <person name="Qu L."/>
            <person name="Liu H."/>
            <person name="Sun Y."/>
            <person name="Le M."/>
            <person name="Wang Q."/>
            <person name="Wei S."/>
            <person name="Zheng Y."/>
            <person name="Lin W."/>
            <person name="Duan Y."/>
            <person name="Cao H."/>
            <person name="Xiong S."/>
            <person name="Wang X."/>
            <person name="Wei L."/>
            <person name="Li C."/>
            <person name="Ma Q."/>
            <person name="Ju M."/>
            <person name="Zhao R."/>
            <person name="Li G."/>
            <person name="Mu C."/>
            <person name="Tian Q."/>
            <person name="Mei H."/>
            <person name="Zhang T."/>
            <person name="Gao T."/>
            <person name="Zhang H."/>
        </authorList>
    </citation>
    <scope>NUCLEOTIDE SEQUENCE</scope>
    <source>
        <strain evidence="2">3651</strain>
    </source>
</reference>